<feature type="chain" id="PRO_5038552564" description="Fe/B12 periplasmic-binding domain-containing protein" evidence="5">
    <location>
        <begin position="30"/>
        <end position="324"/>
    </location>
</feature>
<gene>
    <name evidence="7" type="ORF">QD47_09760</name>
</gene>
<dbReference type="PROSITE" id="PS51257">
    <property type="entry name" value="PROKAR_LIPOPROTEIN"/>
    <property type="match status" value="1"/>
</dbReference>
<evidence type="ECO:0000313" key="7">
    <source>
        <dbReference type="EMBL" id="KJD45769.1"/>
    </source>
</evidence>
<dbReference type="Proteomes" id="UP000032534">
    <property type="component" value="Unassembled WGS sequence"/>
</dbReference>
<dbReference type="PANTHER" id="PTHR30532">
    <property type="entry name" value="IRON III DICITRATE-BINDING PERIPLASMIC PROTEIN"/>
    <property type="match status" value="1"/>
</dbReference>
<dbReference type="GO" id="GO:1901678">
    <property type="term" value="P:iron coordination entity transport"/>
    <property type="evidence" value="ECO:0007669"/>
    <property type="project" value="UniProtKB-ARBA"/>
</dbReference>
<dbReference type="InterPro" id="IPR051313">
    <property type="entry name" value="Bact_iron-sidero_bind"/>
</dbReference>
<dbReference type="PATRIC" id="fig|159743.3.peg.2177"/>
<keyword evidence="8" id="KW-1185">Reference proteome</keyword>
<dbReference type="PROSITE" id="PS50983">
    <property type="entry name" value="FE_B12_PBP"/>
    <property type="match status" value="1"/>
</dbReference>
<dbReference type="InterPro" id="IPR002491">
    <property type="entry name" value="ABC_transptr_periplasmic_BD"/>
</dbReference>
<evidence type="ECO:0000259" key="6">
    <source>
        <dbReference type="PROSITE" id="PS50983"/>
    </source>
</evidence>
<comment type="caution">
    <text evidence="7">The sequence shown here is derived from an EMBL/GenBank/DDBJ whole genome shotgun (WGS) entry which is preliminary data.</text>
</comment>
<feature type="signal peptide" evidence="5">
    <location>
        <begin position="1"/>
        <end position="29"/>
    </location>
</feature>
<dbReference type="EMBL" id="JTHP01000015">
    <property type="protein sequence ID" value="KJD45769.1"/>
    <property type="molecule type" value="Genomic_DNA"/>
</dbReference>
<dbReference type="GO" id="GO:0030288">
    <property type="term" value="C:outer membrane-bounded periplasmic space"/>
    <property type="evidence" value="ECO:0007669"/>
    <property type="project" value="TreeGrafter"/>
</dbReference>
<evidence type="ECO:0000256" key="2">
    <source>
        <dbReference type="ARBA" id="ARBA00008814"/>
    </source>
</evidence>
<name>A0A0D7X3G9_9BACL</name>
<keyword evidence="4 5" id="KW-0732">Signal</keyword>
<keyword evidence="3" id="KW-0813">Transport</keyword>
<dbReference type="RefSeq" id="WP_044645954.1">
    <property type="nucleotide sequence ID" value="NZ_JTHP01000015.1"/>
</dbReference>
<dbReference type="Gene3D" id="3.40.50.1980">
    <property type="entry name" value="Nitrogenase molybdenum iron protein domain"/>
    <property type="match status" value="2"/>
</dbReference>
<feature type="domain" description="Fe/B12 periplasmic-binding" evidence="6">
    <location>
        <begin position="64"/>
        <end position="324"/>
    </location>
</feature>
<organism evidence="7 8">
    <name type="scientific">Paenibacillus terrae</name>
    <dbReference type="NCBI Taxonomy" id="159743"/>
    <lineage>
        <taxon>Bacteria</taxon>
        <taxon>Bacillati</taxon>
        <taxon>Bacillota</taxon>
        <taxon>Bacilli</taxon>
        <taxon>Bacillales</taxon>
        <taxon>Paenibacillaceae</taxon>
        <taxon>Paenibacillus</taxon>
    </lineage>
</organism>
<dbReference type="Pfam" id="PF01497">
    <property type="entry name" value="Peripla_BP_2"/>
    <property type="match status" value="1"/>
</dbReference>
<protein>
    <recommendedName>
        <fullName evidence="6">Fe/B12 periplasmic-binding domain-containing protein</fullName>
    </recommendedName>
</protein>
<dbReference type="PANTHER" id="PTHR30532:SF1">
    <property type="entry name" value="IRON(3+)-HYDROXAMATE-BINDING PROTEIN FHUD"/>
    <property type="match status" value="1"/>
</dbReference>
<proteinExistence type="inferred from homology"/>
<evidence type="ECO:0000313" key="8">
    <source>
        <dbReference type="Proteomes" id="UP000032534"/>
    </source>
</evidence>
<reference evidence="7 8" key="1">
    <citation type="submission" date="2014-11" db="EMBL/GenBank/DDBJ databases">
        <title>Draft Genome Sequences of Paenibacillus polymyxa NRRL B-30509 and Paenibacillus terrae NRRL B-30644, Strains from a Poultry Environment that Produce Tridecaptin A and Paenicidins.</title>
        <authorList>
            <person name="van Belkum M.J."/>
            <person name="Lohans C.T."/>
            <person name="Vederas J.C."/>
        </authorList>
    </citation>
    <scope>NUCLEOTIDE SEQUENCE [LARGE SCALE GENOMIC DNA]</scope>
    <source>
        <strain evidence="7 8">NRRL B-30644</strain>
    </source>
</reference>
<dbReference type="SUPFAM" id="SSF53807">
    <property type="entry name" value="Helical backbone' metal receptor"/>
    <property type="match status" value="1"/>
</dbReference>
<dbReference type="OrthoDB" id="2241086at2"/>
<comment type="subcellular location">
    <subcellularLocation>
        <location evidence="1">Cell envelope</location>
    </subcellularLocation>
</comment>
<evidence type="ECO:0000256" key="3">
    <source>
        <dbReference type="ARBA" id="ARBA00022448"/>
    </source>
</evidence>
<sequence length="324" mass="36307">MFRNTGKSTTFFILCLLILVTTACSSSSAPSEKKSATAGQTEETGTHIVTDAYGKQVEIPKSPKRIVYTDNTVGDLLLFGIKPVGLVQGGLQYSVYKDEVKDIADISWPPNMEKLIELKPDLIITSTTDEKYNATLSKIAPVILTNEWDPMPVRIKRIGDWFGYEKQAEDFLTRHNADIVKMWKAMQQDGTIKKGETASVYQYMVGQKRLSVYTTSYLTTFVYHKEGFQPTPAIQKMIENPDDYGYANISAELLPKISGDRIFIVYFDDAELAEVKNMIKGPIWSSLPAIKADKVYFIHGGLGITTDPLAREELIKELPVILKK</sequence>
<dbReference type="AlphaFoldDB" id="A0A0D7X3G9"/>
<comment type="similarity">
    <text evidence="2">Belongs to the bacterial solute-binding protein 8 family.</text>
</comment>
<evidence type="ECO:0000256" key="1">
    <source>
        <dbReference type="ARBA" id="ARBA00004196"/>
    </source>
</evidence>
<evidence type="ECO:0000256" key="5">
    <source>
        <dbReference type="SAM" id="SignalP"/>
    </source>
</evidence>
<accession>A0A0D7X3G9</accession>
<evidence type="ECO:0000256" key="4">
    <source>
        <dbReference type="ARBA" id="ARBA00022729"/>
    </source>
</evidence>